<keyword evidence="10" id="KW-1185">Reference proteome</keyword>
<accession>A0A5N5K395</accession>
<dbReference type="GO" id="GO:0046983">
    <property type="term" value="F:protein dimerization activity"/>
    <property type="evidence" value="ECO:0007669"/>
    <property type="project" value="InterPro"/>
</dbReference>
<dbReference type="GO" id="GO:0003677">
    <property type="term" value="F:DNA binding"/>
    <property type="evidence" value="ECO:0007669"/>
    <property type="project" value="UniProtKB-KW"/>
</dbReference>
<feature type="domain" description="BHLH" evidence="8">
    <location>
        <begin position="27"/>
        <end position="77"/>
    </location>
</feature>
<feature type="region of interest" description="Disordered" evidence="7">
    <location>
        <begin position="1"/>
        <end position="36"/>
    </location>
</feature>
<evidence type="ECO:0000256" key="6">
    <source>
        <dbReference type="SAM" id="Coils"/>
    </source>
</evidence>
<comment type="caution">
    <text evidence="9">The sequence shown here is derived from an EMBL/GenBank/DDBJ whole genome shotgun (WGS) entry which is preliminary data.</text>
</comment>
<dbReference type="SUPFAM" id="SSF47459">
    <property type="entry name" value="HLH, helix-loop-helix DNA-binding domain"/>
    <property type="match status" value="1"/>
</dbReference>
<gene>
    <name evidence="9" type="ORF">DKX38_023215</name>
</gene>
<keyword evidence="3" id="KW-0238">DNA-binding</keyword>
<feature type="compositionally biased region" description="Acidic residues" evidence="7">
    <location>
        <begin position="1"/>
        <end position="11"/>
    </location>
</feature>
<reference evidence="10" key="1">
    <citation type="journal article" date="2019" name="Gigascience">
        <title>De novo genome assembly of the endangered Acer yangbiense, a plant species with extremely small populations endemic to Yunnan Province, China.</title>
        <authorList>
            <person name="Yang J."/>
            <person name="Wariss H.M."/>
            <person name="Tao L."/>
            <person name="Zhang R."/>
            <person name="Yun Q."/>
            <person name="Hollingsworth P."/>
            <person name="Dao Z."/>
            <person name="Luo G."/>
            <person name="Guo H."/>
            <person name="Ma Y."/>
            <person name="Sun W."/>
        </authorList>
    </citation>
    <scope>NUCLEOTIDE SEQUENCE [LARGE SCALE GENOMIC DNA]</scope>
    <source>
        <strain evidence="10">cv. br00</strain>
    </source>
</reference>
<evidence type="ECO:0000259" key="8">
    <source>
        <dbReference type="PROSITE" id="PS50888"/>
    </source>
</evidence>
<dbReference type="EMBL" id="VDCV01000015">
    <property type="protein sequence ID" value="KAB5525466.1"/>
    <property type="molecule type" value="Genomic_DNA"/>
</dbReference>
<evidence type="ECO:0000256" key="3">
    <source>
        <dbReference type="ARBA" id="ARBA00023125"/>
    </source>
</evidence>
<keyword evidence="6" id="KW-0175">Coiled coil</keyword>
<dbReference type="PANTHER" id="PTHR47075:SF9">
    <property type="entry name" value="TRANSCRIPTION FACTOR BHLH47"/>
    <property type="match status" value="1"/>
</dbReference>
<dbReference type="GO" id="GO:0005634">
    <property type="term" value="C:nucleus"/>
    <property type="evidence" value="ECO:0007669"/>
    <property type="project" value="UniProtKB-SubCell"/>
</dbReference>
<keyword evidence="2" id="KW-0805">Transcription regulation</keyword>
<keyword evidence="4" id="KW-0804">Transcription</keyword>
<dbReference type="PANTHER" id="PTHR47075">
    <property type="entry name" value="TRANSCRIPTION FACTOR BHLH47"/>
    <property type="match status" value="1"/>
</dbReference>
<evidence type="ECO:0000256" key="1">
    <source>
        <dbReference type="ARBA" id="ARBA00004123"/>
    </source>
</evidence>
<dbReference type="Pfam" id="PF23177">
    <property type="entry name" value="bHLH_IRO3"/>
    <property type="match status" value="1"/>
</dbReference>
<dbReference type="Proteomes" id="UP000326939">
    <property type="component" value="Chromosome 15"/>
</dbReference>
<name>A0A5N5K395_9ROSI</name>
<sequence length="321" mass="36019">MSMDSEPDVSMEEVTGNRSFPAGKKGKVPRRKAEREKLKREQLNELFLELASALELSQTNTGKASILCETTRLLKDLLTQIESLKKDNVALLSESRYVTVEKNELREETSVLENQIGKLQGELESRVAAQSIPVLNVPPPEFQQPPNFPGDSFRLPALDAAAAMQRAPAVFVVPFRPDHVQGLPMTTSNVFLQMRSGGGNYSFPHDKATQCLPRLQGITAMDEINAAARMRVAANEKAEAEGYEAEPSYVYGLRHSVLEFSVKIPRTTSMNAADMDLVTQFLASIQFCFHPSRPSCLLCRRLMRITFYMTFQYRVRVNKSR</sequence>
<protein>
    <recommendedName>
        <fullName evidence="8">BHLH domain-containing protein</fullName>
    </recommendedName>
</protein>
<dbReference type="CDD" id="cd11446">
    <property type="entry name" value="bHLH_AtILR3_like"/>
    <property type="match status" value="1"/>
</dbReference>
<dbReference type="InterPro" id="IPR011598">
    <property type="entry name" value="bHLH_dom"/>
</dbReference>
<keyword evidence="5" id="KW-0539">Nucleus</keyword>
<dbReference type="InterPro" id="IPR057075">
    <property type="entry name" value="bHLH_IRO3"/>
</dbReference>
<evidence type="ECO:0000256" key="2">
    <source>
        <dbReference type="ARBA" id="ARBA00023015"/>
    </source>
</evidence>
<feature type="coiled-coil region" evidence="6">
    <location>
        <begin position="74"/>
        <end position="122"/>
    </location>
</feature>
<evidence type="ECO:0000256" key="4">
    <source>
        <dbReference type="ARBA" id="ARBA00023163"/>
    </source>
</evidence>
<evidence type="ECO:0000256" key="7">
    <source>
        <dbReference type="SAM" id="MobiDB-lite"/>
    </source>
</evidence>
<evidence type="ECO:0000313" key="10">
    <source>
        <dbReference type="Proteomes" id="UP000326939"/>
    </source>
</evidence>
<dbReference type="AlphaFoldDB" id="A0A5N5K395"/>
<evidence type="ECO:0000313" key="9">
    <source>
        <dbReference type="EMBL" id="KAB5525466.1"/>
    </source>
</evidence>
<organism evidence="9 10">
    <name type="scientific">Salix brachista</name>
    <dbReference type="NCBI Taxonomy" id="2182728"/>
    <lineage>
        <taxon>Eukaryota</taxon>
        <taxon>Viridiplantae</taxon>
        <taxon>Streptophyta</taxon>
        <taxon>Embryophyta</taxon>
        <taxon>Tracheophyta</taxon>
        <taxon>Spermatophyta</taxon>
        <taxon>Magnoliopsida</taxon>
        <taxon>eudicotyledons</taxon>
        <taxon>Gunneridae</taxon>
        <taxon>Pentapetalae</taxon>
        <taxon>rosids</taxon>
        <taxon>fabids</taxon>
        <taxon>Malpighiales</taxon>
        <taxon>Salicaceae</taxon>
        <taxon>Saliceae</taxon>
        <taxon>Salix</taxon>
    </lineage>
</organism>
<comment type="subcellular location">
    <subcellularLocation>
        <location evidence="1">Nucleus</location>
    </subcellularLocation>
</comment>
<dbReference type="Gene3D" id="4.10.280.10">
    <property type="entry name" value="Helix-loop-helix DNA-binding domain"/>
    <property type="match status" value="1"/>
</dbReference>
<dbReference type="PROSITE" id="PS50888">
    <property type="entry name" value="BHLH"/>
    <property type="match status" value="1"/>
</dbReference>
<evidence type="ECO:0000256" key="5">
    <source>
        <dbReference type="ARBA" id="ARBA00023242"/>
    </source>
</evidence>
<dbReference type="InterPro" id="IPR036638">
    <property type="entry name" value="HLH_DNA-bd_sf"/>
</dbReference>
<proteinExistence type="predicted"/>